<dbReference type="InterPro" id="IPR036388">
    <property type="entry name" value="WH-like_DNA-bd_sf"/>
</dbReference>
<name>A0A425BX45_9STRA</name>
<dbReference type="InterPro" id="IPR036390">
    <property type="entry name" value="WH_DNA-bd_sf"/>
</dbReference>
<sequence>MPAATQSMGMKTTDVSSAEGAIKYHLVEAEEVSYKNQTSKTLTTRTTKPKRKSKFNWSQFPLEGEDNLGPEKDEGEASVDKKMDNLSNVRTRGGTPQKQQQHRNGLGFRSERQFGGRRQHGDSNGSYYNGVYVPTPDINVTAEWAKSQIEFYFTSDNLVRDIFMRQHMDVDGYVPLAFVGSFQAVYSVHQDYQSLLEVMKHSETIELDEQNEKIRLRKGWEKWVWPNAEGGYGVPRYIKQMHGA</sequence>
<keyword evidence="1 2" id="KW-0694">RNA-binding</keyword>
<evidence type="ECO:0000313" key="6">
    <source>
        <dbReference type="Proteomes" id="UP000286097"/>
    </source>
</evidence>
<organism evidence="5 6">
    <name type="scientific">Peronospora effusa</name>
    <dbReference type="NCBI Taxonomy" id="542832"/>
    <lineage>
        <taxon>Eukaryota</taxon>
        <taxon>Sar</taxon>
        <taxon>Stramenopiles</taxon>
        <taxon>Oomycota</taxon>
        <taxon>Peronosporomycetes</taxon>
        <taxon>Peronosporales</taxon>
        <taxon>Peronosporaceae</taxon>
        <taxon>Peronospora</taxon>
    </lineage>
</organism>
<feature type="region of interest" description="Disordered" evidence="3">
    <location>
        <begin position="33"/>
        <end position="127"/>
    </location>
</feature>
<accession>A0A425BX45</accession>
<dbReference type="EMBL" id="QKXF01000711">
    <property type="protein sequence ID" value="RQM09392.1"/>
    <property type="molecule type" value="Genomic_DNA"/>
</dbReference>
<dbReference type="CDD" id="cd07323">
    <property type="entry name" value="LAM"/>
    <property type="match status" value="1"/>
</dbReference>
<evidence type="ECO:0000256" key="3">
    <source>
        <dbReference type="SAM" id="MobiDB-lite"/>
    </source>
</evidence>
<dbReference type="VEuPathDB" id="FungiDB:DD237_008119"/>
<dbReference type="InterPro" id="IPR045180">
    <property type="entry name" value="La_dom_prot"/>
</dbReference>
<comment type="caution">
    <text evidence="5">The sequence shown here is derived from an EMBL/GenBank/DDBJ whole genome shotgun (WGS) entry which is preliminary data.</text>
</comment>
<proteinExistence type="predicted"/>
<dbReference type="Gene3D" id="1.10.10.10">
    <property type="entry name" value="Winged helix-like DNA-binding domain superfamily/Winged helix DNA-binding domain"/>
    <property type="match status" value="1"/>
</dbReference>
<evidence type="ECO:0000256" key="2">
    <source>
        <dbReference type="PROSITE-ProRule" id="PRU00332"/>
    </source>
</evidence>
<evidence type="ECO:0000256" key="1">
    <source>
        <dbReference type="ARBA" id="ARBA00022884"/>
    </source>
</evidence>
<feature type="domain" description="HTH La-type RNA-binding" evidence="4">
    <location>
        <begin position="135"/>
        <end position="226"/>
    </location>
</feature>
<dbReference type="AlphaFoldDB" id="A0A425BX45"/>
<feature type="compositionally biased region" description="Acidic residues" evidence="3">
    <location>
        <begin position="63"/>
        <end position="77"/>
    </location>
</feature>
<feature type="compositionally biased region" description="Polar residues" evidence="3">
    <location>
        <begin position="85"/>
        <end position="103"/>
    </location>
</feature>
<dbReference type="Proteomes" id="UP000286097">
    <property type="component" value="Unassembled WGS sequence"/>
</dbReference>
<dbReference type="GO" id="GO:0003723">
    <property type="term" value="F:RNA binding"/>
    <property type="evidence" value="ECO:0007669"/>
    <property type="project" value="UniProtKB-UniRule"/>
</dbReference>
<dbReference type="PANTHER" id="PTHR22792">
    <property type="entry name" value="LUPUS LA PROTEIN-RELATED"/>
    <property type="match status" value="1"/>
</dbReference>
<dbReference type="PROSITE" id="PS50961">
    <property type="entry name" value="HTH_LA"/>
    <property type="match status" value="1"/>
</dbReference>
<dbReference type="Pfam" id="PF05383">
    <property type="entry name" value="La"/>
    <property type="match status" value="1"/>
</dbReference>
<dbReference type="SUPFAM" id="SSF46785">
    <property type="entry name" value="Winged helix' DNA-binding domain"/>
    <property type="match status" value="1"/>
</dbReference>
<gene>
    <name evidence="5" type="ORF">DD237_008119</name>
</gene>
<dbReference type="PANTHER" id="PTHR22792:SF157">
    <property type="entry name" value="LA PROTEIN"/>
    <property type="match status" value="1"/>
</dbReference>
<evidence type="ECO:0000313" key="5">
    <source>
        <dbReference type="EMBL" id="RQM09392.1"/>
    </source>
</evidence>
<protein>
    <recommendedName>
        <fullName evidence="4">HTH La-type RNA-binding domain-containing protein</fullName>
    </recommendedName>
</protein>
<reference evidence="5 6" key="1">
    <citation type="submission" date="2018-06" db="EMBL/GenBank/DDBJ databases">
        <title>Comparative genomics of downy mildews reveals potential adaptations to biotrophy.</title>
        <authorList>
            <person name="Fletcher K."/>
            <person name="Klosterman S.J."/>
            <person name="Derevnina L."/>
            <person name="Martin F."/>
            <person name="Koike S."/>
            <person name="Reyes Chin-Wo S."/>
            <person name="Mou B."/>
            <person name="Michelmore R."/>
        </authorList>
    </citation>
    <scope>NUCLEOTIDE SEQUENCE [LARGE SCALE GENOMIC DNA]</scope>
    <source>
        <strain evidence="5 6">R13</strain>
    </source>
</reference>
<evidence type="ECO:0000259" key="4">
    <source>
        <dbReference type="PROSITE" id="PS50961"/>
    </source>
</evidence>
<dbReference type="SMART" id="SM00715">
    <property type="entry name" value="LA"/>
    <property type="match status" value="1"/>
</dbReference>
<dbReference type="InterPro" id="IPR006630">
    <property type="entry name" value="La_HTH"/>
</dbReference>